<organism evidence="1 2">
    <name type="scientific">Colletotrichum destructivum</name>
    <dbReference type="NCBI Taxonomy" id="34406"/>
    <lineage>
        <taxon>Eukaryota</taxon>
        <taxon>Fungi</taxon>
        <taxon>Dikarya</taxon>
        <taxon>Ascomycota</taxon>
        <taxon>Pezizomycotina</taxon>
        <taxon>Sordariomycetes</taxon>
        <taxon>Hypocreomycetidae</taxon>
        <taxon>Glomerellales</taxon>
        <taxon>Glomerellaceae</taxon>
        <taxon>Colletotrichum</taxon>
        <taxon>Colletotrichum destructivum species complex</taxon>
    </lineage>
</organism>
<dbReference type="Proteomes" id="UP001322277">
    <property type="component" value="Chromosome 2"/>
</dbReference>
<dbReference type="KEGG" id="cdet:87938997"/>
<reference evidence="2" key="1">
    <citation type="journal article" date="2023" name="bioRxiv">
        <title>Complete genome of the Medicago anthracnose fungus, Colletotrichum destructivum, reveals a mini-chromosome-like region within a core chromosome.</title>
        <authorList>
            <person name="Lapalu N."/>
            <person name="Simon A."/>
            <person name="Lu A."/>
            <person name="Plaumann P.-L."/>
            <person name="Amselem J."/>
            <person name="Pigne S."/>
            <person name="Auger A."/>
            <person name="Koch C."/>
            <person name="Dallery J.-F."/>
            <person name="O'Connell R.J."/>
        </authorList>
    </citation>
    <scope>NUCLEOTIDE SEQUENCE [LARGE SCALE GENOMIC DNA]</scope>
    <source>
        <strain evidence="2">CBS 520.97</strain>
    </source>
</reference>
<dbReference type="EMBL" id="CP137306">
    <property type="protein sequence ID" value="WQF77480.1"/>
    <property type="molecule type" value="Genomic_DNA"/>
</dbReference>
<dbReference type="GO" id="GO:0004497">
    <property type="term" value="F:monooxygenase activity"/>
    <property type="evidence" value="ECO:0007669"/>
    <property type="project" value="InterPro"/>
</dbReference>
<name>A0AAX4I2K7_9PEZI</name>
<dbReference type="GO" id="GO:0020037">
    <property type="term" value="F:heme binding"/>
    <property type="evidence" value="ECO:0007669"/>
    <property type="project" value="InterPro"/>
</dbReference>
<dbReference type="RefSeq" id="XP_062774704.1">
    <property type="nucleotide sequence ID" value="XM_062918653.1"/>
</dbReference>
<keyword evidence="2" id="KW-1185">Reference proteome</keyword>
<sequence length="112" mass="12599">MYLKTKRDRDIVHRVFKAPAYAVSCIVTIAKGISGDCISQDAVKKIADDFYLVPATLKLVDVALSMYVPYTKGAVPNYIVDHWVLHMMESLTYTNAVAKELLRLRPPVIFVP</sequence>
<dbReference type="GO" id="GO:0005506">
    <property type="term" value="F:iron ion binding"/>
    <property type="evidence" value="ECO:0007669"/>
    <property type="project" value="InterPro"/>
</dbReference>
<evidence type="ECO:0000313" key="2">
    <source>
        <dbReference type="Proteomes" id="UP001322277"/>
    </source>
</evidence>
<dbReference type="GeneID" id="87938997"/>
<dbReference type="GO" id="GO:0016705">
    <property type="term" value="F:oxidoreductase activity, acting on paired donors, with incorporation or reduction of molecular oxygen"/>
    <property type="evidence" value="ECO:0007669"/>
    <property type="project" value="InterPro"/>
</dbReference>
<dbReference type="AlphaFoldDB" id="A0AAX4I2K7"/>
<protein>
    <submittedName>
        <fullName evidence="1">Cytochrome P450 superfamily</fullName>
    </submittedName>
</protein>
<accession>A0AAX4I2K7</accession>
<evidence type="ECO:0000313" key="1">
    <source>
        <dbReference type="EMBL" id="WQF77480.1"/>
    </source>
</evidence>
<dbReference type="SUPFAM" id="SSF48264">
    <property type="entry name" value="Cytochrome P450"/>
    <property type="match status" value="1"/>
</dbReference>
<gene>
    <name evidence="1" type="ORF">CDEST_02494</name>
</gene>
<proteinExistence type="predicted"/>
<dbReference type="InterPro" id="IPR036396">
    <property type="entry name" value="Cyt_P450_sf"/>
</dbReference>